<feature type="active site" description="Proton donor" evidence="6">
    <location>
        <position position="335"/>
    </location>
</feature>
<keyword evidence="2 8" id="KW-0210">Decarboxylase</keyword>
<sequence length="384" mass="43237">MFNTNTINRFQQLDTPFYYYDLDALRKTLEACRTAASKYGFHVHYAMKANFNPKVLDIIQSYGFGADCVSGNEVKAAIEHGFGKDKVVFAGVGKSDREINLALDADIFCFNVESVQELYIINDLAKAKYKTASVAIRINPNVDAHTHHFITTGLDENKFGINTWQLPDVIKALKECPNLKFLGIHFHIGSQITDMEVYKNLCTRINEMQDWFNDHGFEIKVLNTGGGLGVDYYNPDTNGISDFESYFKVFSQFLNVKPGQEVHFELGRALVAQSASLISRVLYVKNGLKKNFLVLDAGMTELIRPMLYQAYHLIENLSQTESEETVHYDVVGPICESTDCFQKDVELPQSHRGDLFAIRTAGAYGEVMASGYNLRDIVGSVYSE</sequence>
<gene>
    <name evidence="11" type="ORF">JN11_04748</name>
</gene>
<reference evidence="11 12" key="1">
    <citation type="submission" date="2019-07" db="EMBL/GenBank/DDBJ databases">
        <title>Genomic Encyclopedia of Archaeal and Bacterial Type Strains, Phase II (KMG-II): from individual species to whole genera.</title>
        <authorList>
            <person name="Goeker M."/>
        </authorList>
    </citation>
    <scope>NUCLEOTIDE SEQUENCE [LARGE SCALE GENOMIC DNA]</scope>
    <source>
        <strain evidence="11 12">ATCC BAA-1854</strain>
    </source>
</reference>
<dbReference type="OrthoDB" id="9802241at2"/>
<evidence type="ECO:0000256" key="8">
    <source>
        <dbReference type="RuleBase" id="RU003738"/>
    </source>
</evidence>
<protein>
    <recommendedName>
        <fullName evidence="5 8">Diaminopimelate decarboxylase</fullName>
        <ecNumber evidence="5 8">4.1.1.20</ecNumber>
    </recommendedName>
</protein>
<dbReference type="InterPro" id="IPR029066">
    <property type="entry name" value="PLP-binding_barrel"/>
</dbReference>
<dbReference type="UniPathway" id="UPA00034">
    <property type="reaction ID" value="UER00027"/>
</dbReference>
<comment type="caution">
    <text evidence="11">The sequence shown here is derived from an EMBL/GenBank/DDBJ whole genome shotgun (WGS) entry which is preliminary data.</text>
</comment>
<keyword evidence="8" id="KW-0028">Amino-acid biosynthesis</keyword>
<comment type="catalytic activity">
    <reaction evidence="8">
        <text>meso-2,6-diaminopimelate + H(+) = L-lysine + CO2</text>
        <dbReference type="Rhea" id="RHEA:15101"/>
        <dbReference type="ChEBI" id="CHEBI:15378"/>
        <dbReference type="ChEBI" id="CHEBI:16526"/>
        <dbReference type="ChEBI" id="CHEBI:32551"/>
        <dbReference type="ChEBI" id="CHEBI:57791"/>
        <dbReference type="EC" id="4.1.1.20"/>
    </reaction>
</comment>
<comment type="similarity">
    <text evidence="7">Belongs to the Orn/Lys/Arg decarboxylase class-II family.</text>
</comment>
<dbReference type="SUPFAM" id="SSF50621">
    <property type="entry name" value="Alanine racemase C-terminal domain-like"/>
    <property type="match status" value="1"/>
</dbReference>
<keyword evidence="3 6" id="KW-0663">Pyridoxal phosphate</keyword>
<evidence type="ECO:0000256" key="7">
    <source>
        <dbReference type="RuleBase" id="RU003737"/>
    </source>
</evidence>
<dbReference type="InterPro" id="IPR022644">
    <property type="entry name" value="De-COase2_N"/>
</dbReference>
<dbReference type="FunFam" id="3.20.20.10:FF:000003">
    <property type="entry name" value="Diaminopimelate decarboxylase"/>
    <property type="match status" value="1"/>
</dbReference>
<dbReference type="PANTHER" id="PTHR43727">
    <property type="entry name" value="DIAMINOPIMELATE DECARBOXYLASE"/>
    <property type="match status" value="1"/>
</dbReference>
<evidence type="ECO:0000256" key="5">
    <source>
        <dbReference type="NCBIfam" id="TIGR01048"/>
    </source>
</evidence>
<evidence type="ECO:0000313" key="11">
    <source>
        <dbReference type="EMBL" id="TWI94357.1"/>
    </source>
</evidence>
<feature type="domain" description="Orn/DAP/Arg decarboxylase 2 N-terminal" evidence="10">
    <location>
        <begin position="30"/>
        <end position="272"/>
    </location>
</feature>
<evidence type="ECO:0000256" key="2">
    <source>
        <dbReference type="ARBA" id="ARBA00022793"/>
    </source>
</evidence>
<dbReference type="Pfam" id="PF00278">
    <property type="entry name" value="Orn_DAP_Arg_deC"/>
    <property type="match status" value="1"/>
</dbReference>
<dbReference type="Gene3D" id="2.40.37.10">
    <property type="entry name" value="Lyase, Ornithine Decarboxylase, Chain A, domain 1"/>
    <property type="match status" value="1"/>
</dbReference>
<name>A0A562TLE7_9SPHI</name>
<evidence type="ECO:0000259" key="10">
    <source>
        <dbReference type="Pfam" id="PF02784"/>
    </source>
</evidence>
<comment type="pathway">
    <text evidence="8">Amino-acid biosynthesis; L-lysine biosynthesis via DAP pathway; L-lysine from DL-2,6-diaminopimelate: step 1/1.</text>
</comment>
<dbReference type="CDD" id="cd06828">
    <property type="entry name" value="PLPDE_III_DapDC"/>
    <property type="match status" value="1"/>
</dbReference>
<dbReference type="InterPro" id="IPR009006">
    <property type="entry name" value="Ala_racemase/Decarboxylase_C"/>
</dbReference>
<accession>A0A562TLE7</accession>
<evidence type="ECO:0000256" key="1">
    <source>
        <dbReference type="ARBA" id="ARBA00001933"/>
    </source>
</evidence>
<dbReference type="NCBIfam" id="TIGR01048">
    <property type="entry name" value="lysA"/>
    <property type="match status" value="1"/>
</dbReference>
<keyword evidence="4 8" id="KW-0456">Lyase</keyword>
<dbReference type="RefSeq" id="WP_144916600.1">
    <property type="nucleotide sequence ID" value="NZ_VLLI01000020.1"/>
</dbReference>
<organism evidence="11 12">
    <name type="scientific">Mucilaginibacter frigoritolerans</name>
    <dbReference type="NCBI Taxonomy" id="652788"/>
    <lineage>
        <taxon>Bacteria</taxon>
        <taxon>Pseudomonadati</taxon>
        <taxon>Bacteroidota</taxon>
        <taxon>Sphingobacteriia</taxon>
        <taxon>Sphingobacteriales</taxon>
        <taxon>Sphingobacteriaceae</taxon>
        <taxon>Mucilaginibacter</taxon>
    </lineage>
</organism>
<dbReference type="GO" id="GO:0009089">
    <property type="term" value="P:lysine biosynthetic process via diaminopimelate"/>
    <property type="evidence" value="ECO:0007669"/>
    <property type="project" value="UniProtKB-UniRule"/>
</dbReference>
<dbReference type="InterPro" id="IPR022643">
    <property type="entry name" value="De-COase2_C"/>
</dbReference>
<keyword evidence="12" id="KW-1185">Reference proteome</keyword>
<dbReference type="PANTHER" id="PTHR43727:SF2">
    <property type="entry name" value="GROUP IV DECARBOXYLASE"/>
    <property type="match status" value="1"/>
</dbReference>
<dbReference type="EC" id="4.1.1.20" evidence="5 8"/>
<dbReference type="EMBL" id="VLLI01000020">
    <property type="protein sequence ID" value="TWI94357.1"/>
    <property type="molecule type" value="Genomic_DNA"/>
</dbReference>
<dbReference type="InterPro" id="IPR022653">
    <property type="entry name" value="De-COase2_pyr-phos_BS"/>
</dbReference>
<proteinExistence type="inferred from homology"/>
<dbReference type="Proteomes" id="UP000317010">
    <property type="component" value="Unassembled WGS sequence"/>
</dbReference>
<keyword evidence="8" id="KW-0457">Lysine biosynthesis</keyword>
<evidence type="ECO:0000256" key="3">
    <source>
        <dbReference type="ARBA" id="ARBA00022898"/>
    </source>
</evidence>
<evidence type="ECO:0000256" key="4">
    <source>
        <dbReference type="ARBA" id="ARBA00023239"/>
    </source>
</evidence>
<dbReference type="GO" id="GO:0008836">
    <property type="term" value="F:diaminopimelate decarboxylase activity"/>
    <property type="evidence" value="ECO:0007669"/>
    <property type="project" value="UniProtKB-UniRule"/>
</dbReference>
<feature type="domain" description="Orn/DAP/Arg decarboxylase 2 C-terminal" evidence="9">
    <location>
        <begin position="18"/>
        <end position="362"/>
    </location>
</feature>
<dbReference type="PRINTS" id="PR01179">
    <property type="entry name" value="ODADCRBXLASE"/>
</dbReference>
<dbReference type="Pfam" id="PF02784">
    <property type="entry name" value="Orn_Arg_deC_N"/>
    <property type="match status" value="1"/>
</dbReference>
<evidence type="ECO:0000259" key="9">
    <source>
        <dbReference type="Pfam" id="PF00278"/>
    </source>
</evidence>
<evidence type="ECO:0000313" key="12">
    <source>
        <dbReference type="Proteomes" id="UP000317010"/>
    </source>
</evidence>
<dbReference type="InterPro" id="IPR002986">
    <property type="entry name" value="DAP_deCOOHase_LysA"/>
</dbReference>
<dbReference type="Gene3D" id="3.20.20.10">
    <property type="entry name" value="Alanine racemase"/>
    <property type="match status" value="1"/>
</dbReference>
<evidence type="ECO:0000256" key="6">
    <source>
        <dbReference type="PIRSR" id="PIRSR600183-50"/>
    </source>
</evidence>
<dbReference type="SUPFAM" id="SSF51419">
    <property type="entry name" value="PLP-binding barrel"/>
    <property type="match status" value="1"/>
</dbReference>
<comment type="cofactor">
    <cofactor evidence="1 6 8">
        <name>pyridoxal 5'-phosphate</name>
        <dbReference type="ChEBI" id="CHEBI:597326"/>
    </cofactor>
</comment>
<dbReference type="AlphaFoldDB" id="A0A562TLE7"/>
<dbReference type="PRINTS" id="PR01181">
    <property type="entry name" value="DAPDCRBXLASE"/>
</dbReference>
<dbReference type="InterPro" id="IPR000183">
    <property type="entry name" value="Orn/DAP/Arg_de-COase"/>
</dbReference>
<feature type="modified residue" description="N6-(pyridoxal phosphate)lysine" evidence="6">
    <location>
        <position position="48"/>
    </location>
</feature>
<dbReference type="PROSITE" id="PS00878">
    <property type="entry name" value="ODR_DC_2_1"/>
    <property type="match status" value="1"/>
</dbReference>